<dbReference type="Proteomes" id="UP000248817">
    <property type="component" value="Unassembled WGS sequence"/>
</dbReference>
<organism evidence="1 2">
    <name type="scientific">Aspergillus indologenus CBS 114.80</name>
    <dbReference type="NCBI Taxonomy" id="1450541"/>
    <lineage>
        <taxon>Eukaryota</taxon>
        <taxon>Fungi</taxon>
        <taxon>Dikarya</taxon>
        <taxon>Ascomycota</taxon>
        <taxon>Pezizomycotina</taxon>
        <taxon>Eurotiomycetes</taxon>
        <taxon>Eurotiomycetidae</taxon>
        <taxon>Eurotiales</taxon>
        <taxon>Aspergillaceae</taxon>
        <taxon>Aspergillus</taxon>
        <taxon>Aspergillus subgen. Circumdati</taxon>
    </lineage>
</organism>
<dbReference type="AlphaFoldDB" id="A0A2V5IGW7"/>
<proteinExistence type="predicted"/>
<gene>
    <name evidence="1" type="ORF">BP00DRAFT_333603</name>
</gene>
<sequence length="390" mass="44694">MGAASGTWSYLAFASGASMCNQKIKRHVQEIGKDAKPQEVEVPERRSIEVILLPFNAMVLKEPNVFRSFQKLLFDTRDYFGTCLRSRRWEPNGQGLFARSPERRAALKTLSCFHNMIVDAISLLCHKICQSIVKCANGLQTDDCRRKMLASLEDLNVDAAGHLYIAFDAYRRSLWPSSVKFQQTRIEHIKSIFSYNQASFPRAEDNGSYDLFRDMTPDSVFKIRKDSDDEEQLGEFSHESICLWHTAIRWLKLKGDFAQMVKLGEYLSLRWHTFGPRFESNRDEQLNTDASLTFYLLGVGYKACRDFGRAMEALQNAVVIRRKGVCDERWDATNVATLRKLDSVALILELTGWASWCDEVLKTTYLGLVIEETRRRNRDVPGDCTSAFSM</sequence>
<evidence type="ECO:0000313" key="1">
    <source>
        <dbReference type="EMBL" id="PYI35965.1"/>
    </source>
</evidence>
<evidence type="ECO:0000313" key="2">
    <source>
        <dbReference type="Proteomes" id="UP000248817"/>
    </source>
</evidence>
<protein>
    <submittedName>
        <fullName evidence="1">Uncharacterized protein</fullName>
    </submittedName>
</protein>
<accession>A0A2V5IGW7</accession>
<name>A0A2V5IGW7_9EURO</name>
<keyword evidence="2" id="KW-1185">Reference proteome</keyword>
<dbReference type="EMBL" id="KZ825467">
    <property type="protein sequence ID" value="PYI35965.1"/>
    <property type="molecule type" value="Genomic_DNA"/>
</dbReference>
<reference evidence="1 2" key="1">
    <citation type="submission" date="2018-02" db="EMBL/GenBank/DDBJ databases">
        <title>The genomes of Aspergillus section Nigri reveals drivers in fungal speciation.</title>
        <authorList>
            <consortium name="DOE Joint Genome Institute"/>
            <person name="Vesth T.C."/>
            <person name="Nybo J."/>
            <person name="Theobald S."/>
            <person name="Brandl J."/>
            <person name="Frisvad J.C."/>
            <person name="Nielsen K.F."/>
            <person name="Lyhne E.K."/>
            <person name="Kogle M.E."/>
            <person name="Kuo A."/>
            <person name="Riley R."/>
            <person name="Clum A."/>
            <person name="Nolan M."/>
            <person name="Lipzen A."/>
            <person name="Salamov A."/>
            <person name="Henrissat B."/>
            <person name="Wiebenga A."/>
            <person name="De vries R.P."/>
            <person name="Grigoriev I.V."/>
            <person name="Mortensen U.H."/>
            <person name="Andersen M.R."/>
            <person name="Baker S.E."/>
        </authorList>
    </citation>
    <scope>NUCLEOTIDE SEQUENCE [LARGE SCALE GENOMIC DNA]</scope>
    <source>
        <strain evidence="1 2">CBS 114.80</strain>
    </source>
</reference>